<keyword evidence="9" id="KW-1185">Reference proteome</keyword>
<comment type="cofactor">
    <cofactor evidence="4">
        <name>FAD</name>
        <dbReference type="ChEBI" id="CHEBI:57692"/>
    </cofactor>
    <text evidence="4">Binds 1 FAD per subunit.</text>
</comment>
<evidence type="ECO:0000256" key="4">
    <source>
        <dbReference type="PIRSR" id="PIRSR000350-3"/>
    </source>
</evidence>
<dbReference type="InterPro" id="IPR036188">
    <property type="entry name" value="FAD/NAD-bd_sf"/>
</dbReference>
<dbReference type="SUPFAM" id="SSF51905">
    <property type="entry name" value="FAD/NAD(P)-binding domain"/>
    <property type="match status" value="1"/>
</dbReference>
<accession>A0A0R1MXW9</accession>
<dbReference type="PIRSF" id="PIRSF000350">
    <property type="entry name" value="Mercury_reductase_MerA"/>
    <property type="match status" value="1"/>
</dbReference>
<feature type="domain" description="FAD/NAD(P)-binding" evidence="7">
    <location>
        <begin position="6"/>
        <end position="316"/>
    </location>
</feature>
<evidence type="ECO:0000256" key="1">
    <source>
        <dbReference type="ARBA" id="ARBA00007532"/>
    </source>
</evidence>
<dbReference type="InterPro" id="IPR001100">
    <property type="entry name" value="Pyr_nuc-diS_OxRdtase"/>
</dbReference>
<dbReference type="RefSeq" id="WP_057822137.1">
    <property type="nucleotide sequence ID" value="NZ_AZEC01000015.1"/>
</dbReference>
<dbReference type="InterPro" id="IPR023753">
    <property type="entry name" value="FAD/NAD-binding_dom"/>
</dbReference>
<dbReference type="InterPro" id="IPR004099">
    <property type="entry name" value="Pyr_nucl-diS_OxRdtase_dimer"/>
</dbReference>
<dbReference type="Pfam" id="PF07992">
    <property type="entry name" value="Pyr_redox_2"/>
    <property type="match status" value="1"/>
</dbReference>
<evidence type="ECO:0000256" key="3">
    <source>
        <dbReference type="ARBA" id="ARBA00022827"/>
    </source>
</evidence>
<gene>
    <name evidence="8" type="ORF">FD09_GL000997</name>
</gene>
<evidence type="ECO:0000256" key="2">
    <source>
        <dbReference type="ARBA" id="ARBA00022630"/>
    </source>
</evidence>
<feature type="binding site" evidence="4">
    <location>
        <position position="299"/>
    </location>
    <ligand>
        <name>FAD</name>
        <dbReference type="ChEBI" id="CHEBI:57692"/>
    </ligand>
</feature>
<organism evidence="8 9">
    <name type="scientific">Schleiferilactobacillus perolens DSM 12744</name>
    <dbReference type="NCBI Taxonomy" id="1423792"/>
    <lineage>
        <taxon>Bacteria</taxon>
        <taxon>Bacillati</taxon>
        <taxon>Bacillota</taxon>
        <taxon>Bacilli</taxon>
        <taxon>Lactobacillales</taxon>
        <taxon>Lactobacillaceae</taxon>
        <taxon>Schleiferilactobacillus</taxon>
    </lineage>
</organism>
<evidence type="ECO:0000313" key="9">
    <source>
        <dbReference type="Proteomes" id="UP000051330"/>
    </source>
</evidence>
<comment type="similarity">
    <text evidence="1">Belongs to the class-I pyridine nucleotide-disulfide oxidoreductase family.</text>
</comment>
<feature type="disulfide bond" description="Redox-active" evidence="5">
    <location>
        <begin position="42"/>
        <end position="47"/>
    </location>
</feature>
<dbReference type="GO" id="GO:0000166">
    <property type="term" value="F:nucleotide binding"/>
    <property type="evidence" value="ECO:0007669"/>
    <property type="project" value="UniProtKB-KW"/>
</dbReference>
<keyword evidence="3 4" id="KW-0274">FAD</keyword>
<dbReference type="SUPFAM" id="SSF55424">
    <property type="entry name" value="FAD/NAD-linked reductases, dimerisation (C-terminal) domain"/>
    <property type="match status" value="1"/>
</dbReference>
<dbReference type="PANTHER" id="PTHR43014:SF5">
    <property type="entry name" value="GLUTATHIONE REDUCTASE (NADPH)"/>
    <property type="match status" value="1"/>
</dbReference>
<dbReference type="Proteomes" id="UP000051330">
    <property type="component" value="Unassembled WGS sequence"/>
</dbReference>
<dbReference type="OrthoDB" id="9800167at2"/>
<feature type="domain" description="Pyridine nucleotide-disulphide oxidoreductase dimerisation" evidence="6">
    <location>
        <begin position="336"/>
        <end position="440"/>
    </location>
</feature>
<dbReference type="PATRIC" id="fig|1423792.3.peg.1017"/>
<keyword evidence="4" id="KW-0520">NAD</keyword>
<dbReference type="Gene3D" id="3.30.390.30">
    <property type="match status" value="1"/>
</dbReference>
<protein>
    <submittedName>
        <fullName evidence="8">Glutathione reductase</fullName>
    </submittedName>
</protein>
<sequence length="446" mass="47740">MADKQFDTIIIGGGPGGLAATSSLAAHQRVLVVEKDLWGGTCPNRGCDPKKMLYGVVESRVQDQRYAKHGLQGAAQIDWPALMAFKRRYTDSVPAGTEKGLQSSGVTTVHGAAQFQDAHTITVGAVHYTAANIILATGAHAAKPDIPGAELLGTSTDFLDMDTLPQTMAFIGGGYVAVELANIAANAGATVHLIQHNQHLLRAFPEAYTQRLAQIMADRGIIFHWDTSVAQVSTAPAGITLHFTDGQSLTVTKAFSAMGRPANTTDMNLAEIGVETTKGGIVVNDHLQTAQSHIWAIGDAVAKKQPKLTPVASFEGRYVAGNILQTTTAPIQYPVVPHVVFASPELGQVGVTVAAAKQAPDRYTVEEQDLSHWYTYNRIQDKTARVTTVTDKTTKRLVGAVVLAVAGEELLNYLSILIHQQAPASVLQQWIPVYPSVASDLSYMYH</sequence>
<feature type="binding site" evidence="4">
    <location>
        <begin position="172"/>
        <end position="179"/>
    </location>
    <ligand>
        <name>NAD(+)</name>
        <dbReference type="ChEBI" id="CHEBI:57540"/>
    </ligand>
</feature>
<evidence type="ECO:0000256" key="5">
    <source>
        <dbReference type="PIRSR" id="PIRSR000350-4"/>
    </source>
</evidence>
<feature type="binding site" evidence="4">
    <location>
        <position position="259"/>
    </location>
    <ligand>
        <name>NAD(+)</name>
        <dbReference type="ChEBI" id="CHEBI:57540"/>
    </ligand>
</feature>
<dbReference type="PANTHER" id="PTHR43014">
    <property type="entry name" value="MERCURIC REDUCTASE"/>
    <property type="match status" value="1"/>
</dbReference>
<dbReference type="GO" id="GO:0016491">
    <property type="term" value="F:oxidoreductase activity"/>
    <property type="evidence" value="ECO:0007669"/>
    <property type="project" value="InterPro"/>
</dbReference>
<name>A0A0R1MXW9_9LACO</name>
<dbReference type="InterPro" id="IPR016156">
    <property type="entry name" value="FAD/NAD-linked_Rdtase_dimer_sf"/>
</dbReference>
<reference evidence="8 9" key="1">
    <citation type="journal article" date="2015" name="Genome Announc.">
        <title>Expanding the biotechnology potential of lactobacilli through comparative genomics of 213 strains and associated genera.</title>
        <authorList>
            <person name="Sun Z."/>
            <person name="Harris H.M."/>
            <person name="McCann A."/>
            <person name="Guo C."/>
            <person name="Argimon S."/>
            <person name="Zhang W."/>
            <person name="Yang X."/>
            <person name="Jeffery I.B."/>
            <person name="Cooney J.C."/>
            <person name="Kagawa T.F."/>
            <person name="Liu W."/>
            <person name="Song Y."/>
            <person name="Salvetti E."/>
            <person name="Wrobel A."/>
            <person name="Rasinkangas P."/>
            <person name="Parkhill J."/>
            <person name="Rea M.C."/>
            <person name="O'Sullivan O."/>
            <person name="Ritari J."/>
            <person name="Douillard F.P."/>
            <person name="Paul Ross R."/>
            <person name="Yang R."/>
            <person name="Briner A.E."/>
            <person name="Felis G.E."/>
            <person name="de Vos W.M."/>
            <person name="Barrangou R."/>
            <person name="Klaenhammer T.R."/>
            <person name="Caufield P.W."/>
            <person name="Cui Y."/>
            <person name="Zhang H."/>
            <person name="O'Toole P.W."/>
        </authorList>
    </citation>
    <scope>NUCLEOTIDE SEQUENCE [LARGE SCALE GENOMIC DNA]</scope>
    <source>
        <strain evidence="8 9">DSM 12744</strain>
    </source>
</reference>
<dbReference type="Gene3D" id="3.50.50.60">
    <property type="entry name" value="FAD/NAD(P)-binding domain"/>
    <property type="match status" value="2"/>
</dbReference>
<proteinExistence type="inferred from homology"/>
<evidence type="ECO:0000313" key="8">
    <source>
        <dbReference type="EMBL" id="KRL10066.1"/>
    </source>
</evidence>
<keyword evidence="2" id="KW-0285">Flavoprotein</keyword>
<evidence type="ECO:0000259" key="7">
    <source>
        <dbReference type="Pfam" id="PF07992"/>
    </source>
</evidence>
<dbReference type="PRINTS" id="PR00368">
    <property type="entry name" value="FADPNR"/>
</dbReference>
<feature type="binding site" evidence="4">
    <location>
        <position position="51"/>
    </location>
    <ligand>
        <name>FAD</name>
        <dbReference type="ChEBI" id="CHEBI:57692"/>
    </ligand>
</feature>
<dbReference type="PRINTS" id="PR00411">
    <property type="entry name" value="PNDRDTASEI"/>
</dbReference>
<comment type="caution">
    <text evidence="8">The sequence shown here is derived from an EMBL/GenBank/DDBJ whole genome shotgun (WGS) entry which is preliminary data.</text>
</comment>
<dbReference type="STRING" id="1423792.FD09_GL000997"/>
<dbReference type="Pfam" id="PF02852">
    <property type="entry name" value="Pyr_redox_dim"/>
    <property type="match status" value="1"/>
</dbReference>
<dbReference type="AlphaFoldDB" id="A0A0R1MXW9"/>
<dbReference type="EMBL" id="AZEC01000015">
    <property type="protein sequence ID" value="KRL10066.1"/>
    <property type="molecule type" value="Genomic_DNA"/>
</dbReference>
<keyword evidence="4" id="KW-0547">Nucleotide-binding</keyword>
<evidence type="ECO:0000259" key="6">
    <source>
        <dbReference type="Pfam" id="PF02852"/>
    </source>
</evidence>